<evidence type="ECO:0000313" key="2">
    <source>
        <dbReference type="EMBL" id="AFK38024.1"/>
    </source>
</evidence>
<dbReference type="PANTHER" id="PTHR35692:SF1">
    <property type="entry name" value="F26F24.11"/>
    <property type="match status" value="1"/>
</dbReference>
<proteinExistence type="evidence at transcript level"/>
<feature type="region of interest" description="Disordered" evidence="1">
    <location>
        <begin position="56"/>
        <end position="184"/>
    </location>
</feature>
<dbReference type="PANTHER" id="PTHR35692">
    <property type="entry name" value="F26F24.11"/>
    <property type="match status" value="1"/>
</dbReference>
<organism evidence="2">
    <name type="scientific">Lotus japonicus</name>
    <name type="common">Lotus corniculatus var. japonicus</name>
    <dbReference type="NCBI Taxonomy" id="34305"/>
    <lineage>
        <taxon>Eukaryota</taxon>
        <taxon>Viridiplantae</taxon>
        <taxon>Streptophyta</taxon>
        <taxon>Embryophyta</taxon>
        <taxon>Tracheophyta</taxon>
        <taxon>Spermatophyta</taxon>
        <taxon>Magnoliopsida</taxon>
        <taxon>eudicotyledons</taxon>
        <taxon>Gunneridae</taxon>
        <taxon>Pentapetalae</taxon>
        <taxon>rosids</taxon>
        <taxon>fabids</taxon>
        <taxon>Fabales</taxon>
        <taxon>Fabaceae</taxon>
        <taxon>Papilionoideae</taxon>
        <taxon>50 kb inversion clade</taxon>
        <taxon>NPAAA clade</taxon>
        <taxon>Hologalegina</taxon>
        <taxon>robinioid clade</taxon>
        <taxon>Loteae</taxon>
        <taxon>Lotus</taxon>
    </lineage>
</organism>
<sequence>MVKFSDLSDTEDSAINEIISQAQDACLLDQLAAINCAGVTDSVLPPDLDSRFRKLKSLPANRTTPPTFNAKARSFSTLSSRTLNKTVMGSDQSPNFSPPKNDPEPDEHTEKVKSKSKPKHGSVSASPPSGSSHTSEESSISSLFRSEGKGSKQRTLFSPSPPRMAGCFGCSPKKKKKKKSKENVVGGWDQSDELFSDLGGLSLSKQRKKMLKMAMKEEEKVSREAEKIVEWAKSVSARMNISDIEDELSDD</sequence>
<dbReference type="AlphaFoldDB" id="I3SCN2"/>
<feature type="compositionally biased region" description="Basic and acidic residues" evidence="1">
    <location>
        <begin position="101"/>
        <end position="113"/>
    </location>
</feature>
<evidence type="ECO:0000256" key="1">
    <source>
        <dbReference type="SAM" id="MobiDB-lite"/>
    </source>
</evidence>
<protein>
    <submittedName>
        <fullName evidence="2">Uncharacterized protein</fullName>
    </submittedName>
</protein>
<name>I3SCN2_LOTJA</name>
<accession>I3SCN2</accession>
<reference evidence="2" key="1">
    <citation type="submission" date="2012-05" db="EMBL/GenBank/DDBJ databases">
        <authorList>
            <person name="Krishnakumar V."/>
            <person name="Cheung F."/>
            <person name="Xiao Y."/>
            <person name="Chan A."/>
            <person name="Moskal W.A."/>
            <person name="Town C.D."/>
        </authorList>
    </citation>
    <scope>NUCLEOTIDE SEQUENCE</scope>
</reference>
<feature type="compositionally biased region" description="Low complexity" evidence="1">
    <location>
        <begin position="122"/>
        <end position="145"/>
    </location>
</feature>
<feature type="compositionally biased region" description="Polar residues" evidence="1">
    <location>
        <begin position="74"/>
        <end position="95"/>
    </location>
</feature>
<dbReference type="EMBL" id="BT138229">
    <property type="protein sequence ID" value="AFK38024.1"/>
    <property type="molecule type" value="mRNA"/>
</dbReference>